<evidence type="ECO:0000313" key="3">
    <source>
        <dbReference type="EMBL" id="RKD13674.1"/>
    </source>
</evidence>
<dbReference type="InterPro" id="IPR029063">
    <property type="entry name" value="SAM-dependent_MTases_sf"/>
</dbReference>
<dbReference type="Proteomes" id="UP000283433">
    <property type="component" value="Unassembled WGS sequence"/>
</dbReference>
<gene>
    <name evidence="3" type="ORF">BCY91_08855</name>
</gene>
<evidence type="ECO:0000259" key="1">
    <source>
        <dbReference type="Pfam" id="PF18096"/>
    </source>
</evidence>
<dbReference type="Pfam" id="PF18096">
    <property type="entry name" value="Thump_like"/>
    <property type="match status" value="1"/>
</dbReference>
<reference evidence="3 4" key="1">
    <citation type="submission" date="2016-07" db="EMBL/GenBank/DDBJ databases">
        <title>Genome of Pelobium manganitolerans.</title>
        <authorList>
            <person name="Wu S."/>
            <person name="Wang G."/>
        </authorList>
    </citation>
    <scope>NUCLEOTIDE SEQUENCE [LARGE SCALE GENOMIC DNA]</scope>
    <source>
        <strain evidence="3 4">YS-25</strain>
    </source>
</reference>
<sequence length="396" mass="44604">MNKSIQKLAQKEVQDYVAKNLKTDLQRLVLKGSPFPDIAIQALATQISGKKDAEKKLPTWFAAKGVVYPPKLNMEQCSSELTAHYKASLLSGKTLVDLTGGFGVDDYYFSKRFERVTHCELNAELSTVASHNFKVLGATNIQTYEGDGAVFLQRMQRADALYVDPSRRAGSGRVFMLKDCEPNVIENQELYLHKAKQVMIKAAPMLDINLALSDLQNVAEVHVVSVKNECKESLFILRAEPRKEAIKMVCAMLGNTSPGLFSFFPDEEKNAESAFSEVQNYLYEPDAAILKAGAFKLLGERLQINKLQQHSHLYTSSDLVDFPGKRFKVLQTILFNDFKKAQVPKQINVVCRNFDLKPEDLKKRFGLKDGGADFLFFSTDYKNRKVVIHAQKINFT</sequence>
<evidence type="ECO:0000313" key="4">
    <source>
        <dbReference type="Proteomes" id="UP000283433"/>
    </source>
</evidence>
<dbReference type="SUPFAM" id="SSF53335">
    <property type="entry name" value="S-adenosyl-L-methionine-dependent methyltransferases"/>
    <property type="match status" value="1"/>
</dbReference>
<dbReference type="AlphaFoldDB" id="A0A419S319"/>
<dbReference type="InterPro" id="IPR054168">
    <property type="entry name" value="PG_1098_Fer"/>
</dbReference>
<dbReference type="OrthoDB" id="1000417at2"/>
<feature type="domain" description="PG-1098 ferredoxin-like" evidence="2">
    <location>
        <begin position="281"/>
        <end position="323"/>
    </location>
</feature>
<name>A0A419S319_9SPHI</name>
<organism evidence="3 4">
    <name type="scientific">Pelobium manganitolerans</name>
    <dbReference type="NCBI Taxonomy" id="1842495"/>
    <lineage>
        <taxon>Bacteria</taxon>
        <taxon>Pseudomonadati</taxon>
        <taxon>Bacteroidota</taxon>
        <taxon>Sphingobacteriia</taxon>
        <taxon>Sphingobacteriales</taxon>
        <taxon>Sphingobacteriaceae</taxon>
        <taxon>Pelobium</taxon>
    </lineage>
</organism>
<dbReference type="EMBL" id="MBTA01000027">
    <property type="protein sequence ID" value="RKD13674.1"/>
    <property type="molecule type" value="Genomic_DNA"/>
</dbReference>
<accession>A0A419S319</accession>
<evidence type="ECO:0000259" key="2">
    <source>
        <dbReference type="Pfam" id="PF22013"/>
    </source>
</evidence>
<dbReference type="Gene3D" id="3.40.50.150">
    <property type="entry name" value="Vaccinia Virus protein VP39"/>
    <property type="match status" value="1"/>
</dbReference>
<dbReference type="InterPro" id="IPR041497">
    <property type="entry name" value="Thump-like"/>
</dbReference>
<dbReference type="Pfam" id="PF22013">
    <property type="entry name" value="PG_1098_Fer"/>
    <property type="match status" value="1"/>
</dbReference>
<feature type="domain" description="THUMP-like" evidence="1">
    <location>
        <begin position="324"/>
        <end position="392"/>
    </location>
</feature>
<dbReference type="RefSeq" id="WP_120182580.1">
    <property type="nucleotide sequence ID" value="NZ_MBTA01000027.1"/>
</dbReference>
<proteinExistence type="predicted"/>
<dbReference type="Gene3D" id="1.10.10.1110">
    <property type="entry name" value="Methyltransferase PG1098, N-terminal domain"/>
    <property type="match status" value="1"/>
</dbReference>
<comment type="caution">
    <text evidence="3">The sequence shown here is derived from an EMBL/GenBank/DDBJ whole genome shotgun (WGS) entry which is preliminary data.</text>
</comment>
<protein>
    <submittedName>
        <fullName evidence="3">Uncharacterized protein</fullName>
    </submittedName>
</protein>
<keyword evidence="4" id="KW-1185">Reference proteome</keyword>